<dbReference type="NCBIfam" id="NF009070">
    <property type="entry name" value="PRK12405.1"/>
    <property type="match status" value="1"/>
</dbReference>
<accession>A0A4R3N593</accession>
<dbReference type="InterPro" id="IPR010968">
    <property type="entry name" value="RnfE"/>
</dbReference>
<keyword evidence="3 9" id="KW-0997">Cell inner membrane</keyword>
<dbReference type="PANTHER" id="PTHR30586:SF0">
    <property type="entry name" value="ION-TRANSLOCATING OXIDOREDUCTASE COMPLEX SUBUNIT E"/>
    <property type="match status" value="1"/>
</dbReference>
<evidence type="ECO:0000256" key="4">
    <source>
        <dbReference type="ARBA" id="ARBA00022692"/>
    </source>
</evidence>
<protein>
    <recommendedName>
        <fullName evidence="9">Ion-translocating oxidoreductase complex subunit E</fullName>
        <ecNumber evidence="9">7.-.-.-</ecNumber>
    </recommendedName>
    <alternativeName>
        <fullName evidence="9">Rnf electron transport complex subunit E</fullName>
    </alternativeName>
</protein>
<dbReference type="RefSeq" id="WP_132975037.1">
    <property type="nucleotide sequence ID" value="NZ_SMAO01000001.1"/>
</dbReference>
<comment type="function">
    <text evidence="9">Part of a membrane-bound complex that couples electron transfer with translocation of ions across the membrane.</text>
</comment>
<feature type="transmembrane region" description="Helical" evidence="9">
    <location>
        <begin position="59"/>
        <end position="78"/>
    </location>
</feature>
<dbReference type="Pfam" id="PF02508">
    <property type="entry name" value="Rnf-Nqr"/>
    <property type="match status" value="1"/>
</dbReference>
<comment type="caution">
    <text evidence="10">The sequence shown here is derived from an EMBL/GenBank/DDBJ whole genome shotgun (WGS) entry which is preliminary data.</text>
</comment>
<keyword evidence="7 9" id="KW-1133">Transmembrane helix</keyword>
<evidence type="ECO:0000313" key="10">
    <source>
        <dbReference type="EMBL" id="TCT23954.1"/>
    </source>
</evidence>
<keyword evidence="11" id="KW-1185">Reference proteome</keyword>
<dbReference type="EMBL" id="SMAO01000001">
    <property type="protein sequence ID" value="TCT23954.1"/>
    <property type="molecule type" value="Genomic_DNA"/>
</dbReference>
<dbReference type="Proteomes" id="UP000295717">
    <property type="component" value="Unassembled WGS sequence"/>
</dbReference>
<evidence type="ECO:0000256" key="7">
    <source>
        <dbReference type="ARBA" id="ARBA00022989"/>
    </source>
</evidence>
<comment type="similarity">
    <text evidence="9">Belongs to the NqrDE/RnfAE family.</text>
</comment>
<dbReference type="AlphaFoldDB" id="A0A4R3N593"/>
<feature type="transmembrane region" description="Helical" evidence="9">
    <location>
        <begin position="90"/>
        <end position="109"/>
    </location>
</feature>
<dbReference type="GO" id="GO:0005886">
    <property type="term" value="C:plasma membrane"/>
    <property type="evidence" value="ECO:0007669"/>
    <property type="project" value="UniProtKB-SubCell"/>
</dbReference>
<keyword evidence="2 9" id="KW-0813">Transport</keyword>
<evidence type="ECO:0000256" key="6">
    <source>
        <dbReference type="ARBA" id="ARBA00022982"/>
    </source>
</evidence>
<keyword evidence="4 9" id="KW-0812">Transmembrane</keyword>
<keyword evidence="6 9" id="KW-0249">Electron transport</keyword>
<keyword evidence="8 9" id="KW-0472">Membrane</keyword>
<evidence type="ECO:0000256" key="5">
    <source>
        <dbReference type="ARBA" id="ARBA00022967"/>
    </source>
</evidence>
<evidence type="ECO:0000256" key="9">
    <source>
        <dbReference type="HAMAP-Rule" id="MF_00478"/>
    </source>
</evidence>
<dbReference type="GO" id="GO:0012505">
    <property type="term" value="C:endomembrane system"/>
    <property type="evidence" value="ECO:0007669"/>
    <property type="project" value="UniProtKB-SubCell"/>
</dbReference>
<dbReference type="GO" id="GO:0022900">
    <property type="term" value="P:electron transport chain"/>
    <property type="evidence" value="ECO:0007669"/>
    <property type="project" value="UniProtKB-UniRule"/>
</dbReference>
<evidence type="ECO:0000313" key="11">
    <source>
        <dbReference type="Proteomes" id="UP000295717"/>
    </source>
</evidence>
<dbReference type="PIRSF" id="PIRSF006102">
    <property type="entry name" value="NQR_DE"/>
    <property type="match status" value="1"/>
</dbReference>
<evidence type="ECO:0000256" key="2">
    <source>
        <dbReference type="ARBA" id="ARBA00022448"/>
    </source>
</evidence>
<dbReference type="PANTHER" id="PTHR30586">
    <property type="entry name" value="ELECTRON TRANSPORT COMPLEX PROTEIN RNFE"/>
    <property type="match status" value="1"/>
</dbReference>
<dbReference type="InterPro" id="IPR003667">
    <property type="entry name" value="NqrDE/RnfAE"/>
</dbReference>
<organism evidence="10 11">
    <name type="scientific">Thiobaca trueperi</name>
    <dbReference type="NCBI Taxonomy" id="127458"/>
    <lineage>
        <taxon>Bacteria</taxon>
        <taxon>Pseudomonadati</taxon>
        <taxon>Pseudomonadota</taxon>
        <taxon>Gammaproteobacteria</taxon>
        <taxon>Chromatiales</taxon>
        <taxon>Chromatiaceae</taxon>
        <taxon>Thiobaca</taxon>
    </lineage>
</organism>
<keyword evidence="5 9" id="KW-1278">Translocase</keyword>
<evidence type="ECO:0000256" key="3">
    <source>
        <dbReference type="ARBA" id="ARBA00022519"/>
    </source>
</evidence>
<keyword evidence="9" id="KW-1003">Cell membrane</keyword>
<comment type="subunit">
    <text evidence="9">The complex is composed of six subunits: RnfA, RnfB, RnfC, RnfD, RnfE and RnfG.</text>
</comment>
<gene>
    <name evidence="9" type="primary">rnfE</name>
    <name evidence="10" type="ORF">EDC35_101269</name>
</gene>
<dbReference type="HAMAP" id="MF_00478">
    <property type="entry name" value="RsxE_RnfE"/>
    <property type="match status" value="1"/>
</dbReference>
<dbReference type="OrthoDB" id="9782945at2"/>
<proteinExistence type="inferred from homology"/>
<feature type="transmembrane region" description="Helical" evidence="9">
    <location>
        <begin position="145"/>
        <end position="168"/>
    </location>
</feature>
<dbReference type="NCBIfam" id="TIGR01948">
    <property type="entry name" value="rnfE"/>
    <property type="match status" value="1"/>
</dbReference>
<comment type="subcellular location">
    <subcellularLocation>
        <location evidence="9">Cell inner membrane</location>
        <topology evidence="9">Multi-pass membrane protein</topology>
    </subcellularLocation>
    <subcellularLocation>
        <location evidence="1">Endomembrane system</location>
        <topology evidence="1">Multi-pass membrane protein</topology>
    </subcellularLocation>
</comment>
<evidence type="ECO:0000256" key="8">
    <source>
        <dbReference type="ARBA" id="ARBA00023136"/>
    </source>
</evidence>
<evidence type="ECO:0000256" key="1">
    <source>
        <dbReference type="ARBA" id="ARBA00004127"/>
    </source>
</evidence>
<name>A0A4R3N593_9GAMM</name>
<reference evidence="10 11" key="1">
    <citation type="submission" date="2019-03" db="EMBL/GenBank/DDBJ databases">
        <title>Genomic Encyclopedia of Type Strains, Phase IV (KMG-IV): sequencing the most valuable type-strain genomes for metagenomic binning, comparative biology and taxonomic classification.</title>
        <authorList>
            <person name="Goeker M."/>
        </authorList>
    </citation>
    <scope>NUCLEOTIDE SEQUENCE [LARGE SCALE GENOMIC DNA]</scope>
    <source>
        <strain evidence="10 11">DSM 13587</strain>
    </source>
</reference>
<sequence length="231" mass="25058">MAETANQGAGKEASAFLFEREESLTADTFIRGLWKENPVFVMLLGMCPTLAVTNSTLNALGMGLSTTFVLIFSGALVSSLRNWIPKQVRIASYIVIIATFVTLVDYLIQAISLELYAALGAFIQLIVVNCIILGRAEAYASKQRLLPTIVNSLGTGVGFTLALLSLGTVRELLGSGSILGVQLFSDNFQGWVIMMLPPGGFFVLGTWLLFFNWLRLRKQHPAPSGATVHAR</sequence>
<dbReference type="EC" id="7.-.-.-" evidence="9"/>
<feature type="transmembrane region" description="Helical" evidence="9">
    <location>
        <begin position="188"/>
        <end position="210"/>
    </location>
</feature>
<feature type="transmembrane region" description="Helical" evidence="9">
    <location>
        <begin position="115"/>
        <end position="133"/>
    </location>
</feature>